<dbReference type="FunFam" id="3.30.1390.10:FF:000001">
    <property type="entry name" value="50S ribosomal protein L7/L12"/>
    <property type="match status" value="1"/>
</dbReference>
<organism evidence="7 8">
    <name type="scientific">Brevundimonas viscosa</name>
    <dbReference type="NCBI Taxonomy" id="871741"/>
    <lineage>
        <taxon>Bacteria</taxon>
        <taxon>Pseudomonadati</taxon>
        <taxon>Pseudomonadota</taxon>
        <taxon>Alphaproteobacteria</taxon>
        <taxon>Caulobacterales</taxon>
        <taxon>Caulobacteraceae</taxon>
        <taxon>Brevundimonas</taxon>
    </lineage>
</organism>
<dbReference type="GO" id="GO:0003729">
    <property type="term" value="F:mRNA binding"/>
    <property type="evidence" value="ECO:0007669"/>
    <property type="project" value="TreeGrafter"/>
</dbReference>
<dbReference type="InterPro" id="IPR000206">
    <property type="entry name" value="Ribosomal_bL12"/>
</dbReference>
<dbReference type="InterPro" id="IPR008932">
    <property type="entry name" value="Ribosomal_bL12_oligo"/>
</dbReference>
<name>A0A1I6TMH6_9CAUL</name>
<keyword evidence="8" id="KW-1185">Reference proteome</keyword>
<dbReference type="InterPro" id="IPR014719">
    <property type="entry name" value="Ribosomal_bL12_C/ClpS-like"/>
</dbReference>
<comment type="similarity">
    <text evidence="1 4">Belongs to the bacterial ribosomal protein bL12 family.</text>
</comment>
<dbReference type="Gene3D" id="1.20.5.710">
    <property type="entry name" value="Single helix bin"/>
    <property type="match status" value="1"/>
</dbReference>
<dbReference type="InterPro" id="IPR036235">
    <property type="entry name" value="Ribosomal_bL12_oligo_N_sf"/>
</dbReference>
<keyword evidence="2 4" id="KW-0689">Ribosomal protein</keyword>
<dbReference type="CDD" id="cd00387">
    <property type="entry name" value="Ribosomal_L7_L12"/>
    <property type="match status" value="1"/>
</dbReference>
<dbReference type="PANTHER" id="PTHR45987">
    <property type="entry name" value="39S RIBOSOMAL PROTEIN L12"/>
    <property type="match status" value="1"/>
</dbReference>
<evidence type="ECO:0000256" key="1">
    <source>
        <dbReference type="ARBA" id="ARBA00007197"/>
    </source>
</evidence>
<dbReference type="EMBL" id="FOZV01000012">
    <property type="protein sequence ID" value="SFS90331.1"/>
    <property type="molecule type" value="Genomic_DNA"/>
</dbReference>
<evidence type="ECO:0000256" key="3">
    <source>
        <dbReference type="ARBA" id="ARBA00023274"/>
    </source>
</evidence>
<dbReference type="HAMAP" id="MF_00368">
    <property type="entry name" value="Ribosomal_bL12"/>
    <property type="match status" value="1"/>
</dbReference>
<evidence type="ECO:0000313" key="7">
    <source>
        <dbReference type="EMBL" id="SFS90331.1"/>
    </source>
</evidence>
<dbReference type="SUPFAM" id="SSF48300">
    <property type="entry name" value="Ribosomal protein L7/12, oligomerisation (N-terminal) domain"/>
    <property type="match status" value="1"/>
</dbReference>
<evidence type="ECO:0000313" key="8">
    <source>
        <dbReference type="Proteomes" id="UP000198788"/>
    </source>
</evidence>
<dbReference type="GO" id="GO:0003735">
    <property type="term" value="F:structural constituent of ribosome"/>
    <property type="evidence" value="ECO:0007669"/>
    <property type="project" value="InterPro"/>
</dbReference>
<comment type="function">
    <text evidence="4">Forms part of the ribosomal stalk which helps the ribosome interact with GTP-bound translation factors. Is thus essential for accurate translation.</text>
</comment>
<reference evidence="8" key="1">
    <citation type="submission" date="2016-10" db="EMBL/GenBank/DDBJ databases">
        <authorList>
            <person name="Varghese N."/>
            <person name="Submissions S."/>
        </authorList>
    </citation>
    <scope>NUCLEOTIDE SEQUENCE [LARGE SCALE GENOMIC DNA]</scope>
    <source>
        <strain evidence="8">CGMCC 1.10683</strain>
    </source>
</reference>
<evidence type="ECO:0000256" key="2">
    <source>
        <dbReference type="ARBA" id="ARBA00022980"/>
    </source>
</evidence>
<dbReference type="GO" id="GO:0022625">
    <property type="term" value="C:cytosolic large ribosomal subunit"/>
    <property type="evidence" value="ECO:0007669"/>
    <property type="project" value="TreeGrafter"/>
</dbReference>
<evidence type="ECO:0000259" key="5">
    <source>
        <dbReference type="Pfam" id="PF00542"/>
    </source>
</evidence>
<dbReference type="OrthoDB" id="9811748at2"/>
<dbReference type="AlphaFoldDB" id="A0A1I6TMH6"/>
<dbReference type="InterPro" id="IPR013823">
    <property type="entry name" value="Ribosomal_bL12_C"/>
</dbReference>
<dbReference type="Proteomes" id="UP000198788">
    <property type="component" value="Unassembled WGS sequence"/>
</dbReference>
<dbReference type="PANTHER" id="PTHR45987:SF4">
    <property type="entry name" value="LARGE RIBOSOMAL SUBUNIT PROTEIN BL12M"/>
    <property type="match status" value="1"/>
</dbReference>
<dbReference type="GO" id="GO:0006412">
    <property type="term" value="P:translation"/>
    <property type="evidence" value="ECO:0007669"/>
    <property type="project" value="UniProtKB-UniRule"/>
</dbReference>
<feature type="domain" description="Large ribosomal subunit protein bL12 C-terminal" evidence="5">
    <location>
        <begin position="62"/>
        <end position="129"/>
    </location>
</feature>
<dbReference type="Pfam" id="PF16320">
    <property type="entry name" value="Ribosomal_L12_N"/>
    <property type="match status" value="1"/>
</dbReference>
<accession>A0A1I6TMH6</accession>
<proteinExistence type="inferred from homology"/>
<comment type="subunit">
    <text evidence="4">Homodimer. Part of the ribosomal stalk of the 50S ribosomal subunit. Forms a multimeric L10(L12)X complex, where L10 forms an elongated spine to which 2 to 4 L12 dimers bind in a sequential fashion. Binds GTP-bound translation factors.</text>
</comment>
<evidence type="ECO:0000259" key="6">
    <source>
        <dbReference type="Pfam" id="PF16320"/>
    </source>
</evidence>
<dbReference type="Pfam" id="PF00542">
    <property type="entry name" value="Ribosomal_L12"/>
    <property type="match status" value="1"/>
</dbReference>
<evidence type="ECO:0000256" key="4">
    <source>
        <dbReference type="HAMAP-Rule" id="MF_00368"/>
    </source>
</evidence>
<dbReference type="STRING" id="871741.SAMN05192570_0174"/>
<dbReference type="Gene3D" id="3.30.1390.10">
    <property type="match status" value="1"/>
</dbReference>
<dbReference type="SUPFAM" id="SSF54736">
    <property type="entry name" value="ClpS-like"/>
    <property type="match status" value="1"/>
</dbReference>
<gene>
    <name evidence="4" type="primary">rplL</name>
    <name evidence="7" type="ORF">SAMN05192570_0174</name>
</gene>
<feature type="domain" description="Large ribosomal subunit protein bL12 oligomerization" evidence="6">
    <location>
        <begin position="5"/>
        <end position="50"/>
    </location>
</feature>
<sequence>MADLAKIVEDLSALTVLEAAELSKLLEEKWGVSAAAPVAMAMPAGGAAGGAPAEAAEEQTEFTVVLVDGGDKKINVIKEVRGVRSDLGLKEAKDLVEGAPQNVVENVSKQQADEIAKKLTEAGAKVQIK</sequence>
<dbReference type="RefSeq" id="WP_092313611.1">
    <property type="nucleotide sequence ID" value="NZ_FOZV01000012.1"/>
</dbReference>
<dbReference type="NCBIfam" id="TIGR00855">
    <property type="entry name" value="L12"/>
    <property type="match status" value="1"/>
</dbReference>
<keyword evidence="3 4" id="KW-0687">Ribonucleoprotein</keyword>
<protein>
    <recommendedName>
        <fullName evidence="4">Large ribosomal subunit protein bL12</fullName>
    </recommendedName>
</protein>